<dbReference type="InterPro" id="IPR025836">
    <property type="entry name" value="Zn_knuckle_CX2CX4HX4C"/>
</dbReference>
<name>A0A822YGH2_NELNU</name>
<reference evidence="2 3" key="1">
    <citation type="journal article" date="2020" name="Mol. Biol. Evol.">
        <title>Distinct Expression and Methylation Patterns for Genes with Different Fates following a Single Whole-Genome Duplication in Flowering Plants.</title>
        <authorList>
            <person name="Shi T."/>
            <person name="Rahmani R.S."/>
            <person name="Gugger P.F."/>
            <person name="Wang M."/>
            <person name="Li H."/>
            <person name="Zhang Y."/>
            <person name="Li Z."/>
            <person name="Wang Q."/>
            <person name="Van de Peer Y."/>
            <person name="Marchal K."/>
            <person name="Chen J."/>
        </authorList>
    </citation>
    <scope>NUCLEOTIDE SEQUENCE [LARGE SCALE GENOMIC DNA]</scope>
    <source>
        <tissue evidence="2">Leaf</tissue>
    </source>
</reference>
<dbReference type="Pfam" id="PF14392">
    <property type="entry name" value="zf-CCHC_4"/>
    <property type="match status" value="1"/>
</dbReference>
<dbReference type="EMBL" id="DUZY01000003">
    <property type="protein sequence ID" value="DAD30339.1"/>
    <property type="molecule type" value="Genomic_DNA"/>
</dbReference>
<evidence type="ECO:0000313" key="3">
    <source>
        <dbReference type="Proteomes" id="UP000607653"/>
    </source>
</evidence>
<evidence type="ECO:0000313" key="2">
    <source>
        <dbReference type="EMBL" id="DAD30339.1"/>
    </source>
</evidence>
<dbReference type="Proteomes" id="UP000607653">
    <property type="component" value="Unassembled WGS sequence"/>
</dbReference>
<keyword evidence="3" id="KW-1185">Reference proteome</keyword>
<organism evidence="2 3">
    <name type="scientific">Nelumbo nucifera</name>
    <name type="common">Sacred lotus</name>
    <dbReference type="NCBI Taxonomy" id="4432"/>
    <lineage>
        <taxon>Eukaryota</taxon>
        <taxon>Viridiplantae</taxon>
        <taxon>Streptophyta</taxon>
        <taxon>Embryophyta</taxon>
        <taxon>Tracheophyta</taxon>
        <taxon>Spermatophyta</taxon>
        <taxon>Magnoliopsida</taxon>
        <taxon>Proteales</taxon>
        <taxon>Nelumbonaceae</taxon>
        <taxon>Nelumbo</taxon>
    </lineage>
</organism>
<dbReference type="AlphaFoldDB" id="A0A822YGH2"/>
<accession>A0A822YGH2</accession>
<sequence>MIPRGTVEDNRVCSLAQATGSIVLNQEKIPIGCLTRGLYVCKKIIIDLRKPLYTGHLIFYQGKPIWLRFFYEQLPRVCANCGLIGHIWSNCKRLNPSISDYRQLLEERTIENPREWLRAKFCLEKSFNIPVYNPSKAKPDSCKFHHSEYGSDKDSEDGSGGQKRRCIETSYDLLAVVSDNSSISMHAAPVEYPPTRNAPTQTCGLHAPSGSLHAKTHHAKWQGDSKLELTTHYFTKTRG</sequence>
<gene>
    <name evidence="2" type="ORF">HUJ06_009190</name>
</gene>
<comment type="caution">
    <text evidence="2">The sequence shown here is derived from an EMBL/GenBank/DDBJ whole genome shotgun (WGS) entry which is preliminary data.</text>
</comment>
<feature type="domain" description="Zinc knuckle CX2CX4HX4C" evidence="1">
    <location>
        <begin position="46"/>
        <end position="92"/>
    </location>
</feature>
<evidence type="ECO:0000259" key="1">
    <source>
        <dbReference type="Pfam" id="PF14392"/>
    </source>
</evidence>
<protein>
    <recommendedName>
        <fullName evidence="1">Zinc knuckle CX2CX4HX4C domain-containing protein</fullName>
    </recommendedName>
</protein>
<proteinExistence type="predicted"/>